<gene>
    <name evidence="2" type="ORF">ACFSKP_13845</name>
</gene>
<dbReference type="RefSeq" id="WP_250430276.1">
    <property type="nucleotide sequence ID" value="NZ_JALPRR010000003.1"/>
</dbReference>
<reference evidence="3" key="1">
    <citation type="journal article" date="2019" name="Int. J. Syst. Evol. Microbiol.">
        <title>The Global Catalogue of Microorganisms (GCM) 10K type strain sequencing project: providing services to taxonomists for standard genome sequencing and annotation.</title>
        <authorList>
            <consortium name="The Broad Institute Genomics Platform"/>
            <consortium name="The Broad Institute Genome Sequencing Center for Infectious Disease"/>
            <person name="Wu L."/>
            <person name="Ma J."/>
        </authorList>
    </citation>
    <scope>NUCLEOTIDE SEQUENCE [LARGE SCALE GENOMIC DNA]</scope>
    <source>
        <strain evidence="3">CGMCC 4.1782</strain>
    </source>
</reference>
<evidence type="ECO:0000313" key="3">
    <source>
        <dbReference type="Proteomes" id="UP001597374"/>
    </source>
</evidence>
<accession>A0ABW5CZB3</accession>
<name>A0ABW5CZB3_9BACT</name>
<keyword evidence="1" id="KW-0812">Transmembrane</keyword>
<proteinExistence type="predicted"/>
<keyword evidence="1" id="KW-0472">Membrane</keyword>
<organism evidence="2 3">
    <name type="scientific">Pontibacter ruber</name>
    <dbReference type="NCBI Taxonomy" id="1343895"/>
    <lineage>
        <taxon>Bacteria</taxon>
        <taxon>Pseudomonadati</taxon>
        <taxon>Bacteroidota</taxon>
        <taxon>Cytophagia</taxon>
        <taxon>Cytophagales</taxon>
        <taxon>Hymenobacteraceae</taxon>
        <taxon>Pontibacter</taxon>
    </lineage>
</organism>
<protein>
    <recommendedName>
        <fullName evidence="4">TIGR02588 family protein</fullName>
    </recommendedName>
</protein>
<dbReference type="EMBL" id="JBHUIM010000002">
    <property type="protein sequence ID" value="MFD2247344.1"/>
    <property type="molecule type" value="Genomic_DNA"/>
</dbReference>
<keyword evidence="1" id="KW-1133">Transmembrane helix</keyword>
<sequence>MEKTKRKYREGDDSKNPLEWTVFAVSLLLIVSILGYLGHQAYTYVPTSPDIQVKYRPDPSVQAPYRYHVSIINLGNQTAEEVLVELALKRGSDELETAELQIPFAPKESEREGWVTFKTNPATADTVAARVMSYKKP</sequence>
<keyword evidence="3" id="KW-1185">Reference proteome</keyword>
<evidence type="ECO:0008006" key="4">
    <source>
        <dbReference type="Google" id="ProtNLM"/>
    </source>
</evidence>
<evidence type="ECO:0000313" key="2">
    <source>
        <dbReference type="EMBL" id="MFD2247344.1"/>
    </source>
</evidence>
<dbReference type="Proteomes" id="UP001597374">
    <property type="component" value="Unassembled WGS sequence"/>
</dbReference>
<evidence type="ECO:0000256" key="1">
    <source>
        <dbReference type="SAM" id="Phobius"/>
    </source>
</evidence>
<feature type="transmembrane region" description="Helical" evidence="1">
    <location>
        <begin position="20"/>
        <end position="38"/>
    </location>
</feature>
<comment type="caution">
    <text evidence="2">The sequence shown here is derived from an EMBL/GenBank/DDBJ whole genome shotgun (WGS) entry which is preliminary data.</text>
</comment>